<organism evidence="2 3">
    <name type="scientific">Magnetococcus marinus (strain ATCC BAA-1437 / JCM 17883 / MC-1)</name>
    <dbReference type="NCBI Taxonomy" id="156889"/>
    <lineage>
        <taxon>Bacteria</taxon>
        <taxon>Pseudomonadati</taxon>
        <taxon>Pseudomonadota</taxon>
        <taxon>Magnetococcia</taxon>
        <taxon>Magnetococcales</taxon>
        <taxon>Magnetococcaceae</taxon>
        <taxon>Magnetococcus</taxon>
    </lineage>
</organism>
<dbReference type="InterPro" id="IPR016181">
    <property type="entry name" value="Acyl_CoA_acyltransferase"/>
</dbReference>
<dbReference type="Pfam" id="PF00583">
    <property type="entry name" value="Acetyltransf_1"/>
    <property type="match status" value="1"/>
</dbReference>
<evidence type="ECO:0000313" key="3">
    <source>
        <dbReference type="Proteomes" id="UP000002586"/>
    </source>
</evidence>
<name>A0LB37_MAGMM</name>
<proteinExistence type="predicted"/>
<gene>
    <name evidence="2" type="ordered locus">Mmc1_2684</name>
</gene>
<dbReference type="PROSITE" id="PS51186">
    <property type="entry name" value="GNAT"/>
    <property type="match status" value="1"/>
</dbReference>
<keyword evidence="2" id="KW-0808">Transferase</keyword>
<accession>A0LB37</accession>
<dbReference type="AlphaFoldDB" id="A0LB37"/>
<dbReference type="InterPro" id="IPR000182">
    <property type="entry name" value="GNAT_dom"/>
</dbReference>
<dbReference type="SUPFAM" id="SSF55729">
    <property type="entry name" value="Acyl-CoA N-acyltransferases (Nat)"/>
    <property type="match status" value="1"/>
</dbReference>
<evidence type="ECO:0000313" key="2">
    <source>
        <dbReference type="EMBL" id="ABK45180.1"/>
    </source>
</evidence>
<dbReference type="EMBL" id="CP000471">
    <property type="protein sequence ID" value="ABK45180.1"/>
    <property type="molecule type" value="Genomic_DNA"/>
</dbReference>
<dbReference type="OrthoDB" id="5197788at2"/>
<evidence type="ECO:0000259" key="1">
    <source>
        <dbReference type="PROSITE" id="PS51186"/>
    </source>
</evidence>
<reference evidence="3" key="1">
    <citation type="journal article" date="2009" name="Appl. Environ. Microbiol.">
        <title>Complete genome sequence of the chemolithoautotrophic marine magnetotactic coccus strain MC-1.</title>
        <authorList>
            <person name="Schubbe S."/>
            <person name="Williams T.J."/>
            <person name="Xie G."/>
            <person name="Kiss H.E."/>
            <person name="Brettin T.S."/>
            <person name="Martinez D."/>
            <person name="Ross C.A."/>
            <person name="Schuler D."/>
            <person name="Cox B.L."/>
            <person name="Nealson K.H."/>
            <person name="Bazylinski D.A."/>
        </authorList>
    </citation>
    <scope>NUCLEOTIDE SEQUENCE [LARGE SCALE GENOMIC DNA]</scope>
    <source>
        <strain evidence="3">ATCC BAA-1437 / JCM 17883 / MC-1</strain>
    </source>
</reference>
<dbReference type="CDD" id="cd04301">
    <property type="entry name" value="NAT_SF"/>
    <property type="match status" value="1"/>
</dbReference>
<protein>
    <submittedName>
        <fullName evidence="2">GCN5-related N-acetyltransferase</fullName>
    </submittedName>
</protein>
<reference evidence="2 3" key="2">
    <citation type="journal article" date="2012" name="Int. J. Syst. Evol. Microbiol.">
        <title>Magnetococcus marinus gen. nov., sp. nov., a marine, magnetotactic bacterium that represents a novel lineage (Magnetococcaceae fam. nov.; Magnetococcales ord. nov.) at the base of the Alphaproteobacteria.</title>
        <authorList>
            <person name="Bazylinski D.A."/>
            <person name="Williams T.J."/>
            <person name="Lefevre C.T."/>
            <person name="Berg R.J."/>
            <person name="Zhang C.L."/>
            <person name="Bowser S.S."/>
            <person name="Dean A.J."/>
            <person name="Beveridge T.J."/>
        </authorList>
    </citation>
    <scope>NUCLEOTIDE SEQUENCE [LARGE SCALE GENOMIC DNA]</scope>
    <source>
        <strain evidence="3">ATCC BAA-1437 / JCM 17883 / MC-1</strain>
    </source>
</reference>
<keyword evidence="3" id="KW-1185">Reference proteome</keyword>
<dbReference type="HOGENOM" id="CLU_1473513_0_0_5"/>
<dbReference type="KEGG" id="mgm:Mmc1_2684"/>
<feature type="domain" description="N-acetyltransferase" evidence="1">
    <location>
        <begin position="8"/>
        <end position="177"/>
    </location>
</feature>
<dbReference type="Gene3D" id="3.40.630.30">
    <property type="match status" value="1"/>
</dbReference>
<dbReference type="RefSeq" id="WP_011714279.1">
    <property type="nucleotide sequence ID" value="NC_008576.1"/>
</dbReference>
<dbReference type="GO" id="GO:0016747">
    <property type="term" value="F:acyltransferase activity, transferring groups other than amino-acyl groups"/>
    <property type="evidence" value="ECO:0007669"/>
    <property type="project" value="InterPro"/>
</dbReference>
<dbReference type="Proteomes" id="UP000002586">
    <property type="component" value="Chromosome"/>
</dbReference>
<dbReference type="STRING" id="156889.Mmc1_2684"/>
<dbReference type="eggNOG" id="COG3153">
    <property type="taxonomic scope" value="Bacteria"/>
</dbReference>
<sequence length="183" mass="20357">MTPLCHGLRIRWATRQDRTALNALYRADMTDVQPMESLHSMASSSGGSISRLVYQGSSLVGHALFLPIDVHDDTPQSPRFVGMASLFVHPNHRGLGIGSMLVEDGIRACTARGHEALYSATHADFLMRFGFLPYLANATGHAPRLWVRPLSYRGLLGWQGEVQFHPMILRPDNHERPFRQVGG</sequence>